<dbReference type="EMBL" id="CM055092">
    <property type="protein sequence ID" value="KAJ7568554.1"/>
    <property type="molecule type" value="Genomic_DNA"/>
</dbReference>
<keyword evidence="2" id="KW-1185">Reference proteome</keyword>
<organism evidence="1 2">
    <name type="scientific">Diphasiastrum complanatum</name>
    <name type="common">Issler's clubmoss</name>
    <name type="synonym">Lycopodium complanatum</name>
    <dbReference type="NCBI Taxonomy" id="34168"/>
    <lineage>
        <taxon>Eukaryota</taxon>
        <taxon>Viridiplantae</taxon>
        <taxon>Streptophyta</taxon>
        <taxon>Embryophyta</taxon>
        <taxon>Tracheophyta</taxon>
        <taxon>Lycopodiopsida</taxon>
        <taxon>Lycopodiales</taxon>
        <taxon>Lycopodiaceae</taxon>
        <taxon>Lycopodioideae</taxon>
        <taxon>Diphasiastrum</taxon>
    </lineage>
</organism>
<reference evidence="2" key="1">
    <citation type="journal article" date="2024" name="Proc. Natl. Acad. Sci. U.S.A.">
        <title>Extraordinary preservation of gene collinearity over three hundred million years revealed in homosporous lycophytes.</title>
        <authorList>
            <person name="Li C."/>
            <person name="Wickell D."/>
            <person name="Kuo L.Y."/>
            <person name="Chen X."/>
            <person name="Nie B."/>
            <person name="Liao X."/>
            <person name="Peng D."/>
            <person name="Ji J."/>
            <person name="Jenkins J."/>
            <person name="Williams M."/>
            <person name="Shu S."/>
            <person name="Plott C."/>
            <person name="Barry K."/>
            <person name="Rajasekar S."/>
            <person name="Grimwood J."/>
            <person name="Han X."/>
            <person name="Sun S."/>
            <person name="Hou Z."/>
            <person name="He W."/>
            <person name="Dai G."/>
            <person name="Sun C."/>
            <person name="Schmutz J."/>
            <person name="Leebens-Mack J.H."/>
            <person name="Li F.W."/>
            <person name="Wang L."/>
        </authorList>
    </citation>
    <scope>NUCLEOTIDE SEQUENCE [LARGE SCALE GENOMIC DNA]</scope>
    <source>
        <strain evidence="2">cv. PW_Plant_1</strain>
    </source>
</reference>
<gene>
    <name evidence="1" type="ORF">O6H91_01G037500</name>
</gene>
<accession>A0ACC2EPY4</accession>
<evidence type="ECO:0000313" key="1">
    <source>
        <dbReference type="EMBL" id="KAJ7568554.1"/>
    </source>
</evidence>
<protein>
    <submittedName>
        <fullName evidence="1">Uncharacterized protein</fullName>
    </submittedName>
</protein>
<sequence>MVLKKKSWCYIGEEELPSSIVSMRGIDREKYTVINQITNETIEEVEASKAFFQVYEGAVYIHQGQNNTWSKLWTLQQRWHLVFRLM</sequence>
<dbReference type="Proteomes" id="UP001162992">
    <property type="component" value="Chromosome 1"/>
</dbReference>
<proteinExistence type="predicted"/>
<comment type="caution">
    <text evidence="1">The sequence shown here is derived from an EMBL/GenBank/DDBJ whole genome shotgun (WGS) entry which is preliminary data.</text>
</comment>
<name>A0ACC2EPY4_DIPCM</name>
<evidence type="ECO:0000313" key="2">
    <source>
        <dbReference type="Proteomes" id="UP001162992"/>
    </source>
</evidence>